<dbReference type="HOGENOM" id="CLU_2323831_0_0_1"/>
<dbReference type="AlphaFoldDB" id="A0A0D9XF42"/>
<dbReference type="EnsemblPlants" id="LPERR09G10890.1">
    <property type="protein sequence ID" value="LPERR09G10890.1"/>
    <property type="gene ID" value="LPERR09G10890"/>
</dbReference>
<dbReference type="Proteomes" id="UP000032180">
    <property type="component" value="Chromosome 9"/>
</dbReference>
<evidence type="ECO:0000313" key="1">
    <source>
        <dbReference type="EnsemblPlants" id="LPERR09G10890.1"/>
    </source>
</evidence>
<reference evidence="2" key="2">
    <citation type="submission" date="2013-12" db="EMBL/GenBank/DDBJ databases">
        <authorList>
            <person name="Yu Y."/>
            <person name="Lee S."/>
            <person name="de Baynast K."/>
            <person name="Wissotski M."/>
            <person name="Liu L."/>
            <person name="Talag J."/>
            <person name="Goicoechea J."/>
            <person name="Angelova A."/>
            <person name="Jetty R."/>
            <person name="Kudrna D."/>
            <person name="Golser W."/>
            <person name="Rivera L."/>
            <person name="Zhang J."/>
            <person name="Wing R."/>
        </authorList>
    </citation>
    <scope>NUCLEOTIDE SEQUENCE</scope>
</reference>
<protein>
    <submittedName>
        <fullName evidence="1">Uncharacterized protein</fullName>
    </submittedName>
</protein>
<proteinExistence type="predicted"/>
<accession>A0A0D9XF42</accession>
<keyword evidence="2" id="KW-1185">Reference proteome</keyword>
<reference evidence="1 2" key="1">
    <citation type="submission" date="2012-08" db="EMBL/GenBank/DDBJ databases">
        <title>Oryza genome evolution.</title>
        <authorList>
            <person name="Wing R.A."/>
        </authorList>
    </citation>
    <scope>NUCLEOTIDE SEQUENCE</scope>
</reference>
<evidence type="ECO:0000313" key="2">
    <source>
        <dbReference type="Proteomes" id="UP000032180"/>
    </source>
</evidence>
<organism evidence="1 2">
    <name type="scientific">Leersia perrieri</name>
    <dbReference type="NCBI Taxonomy" id="77586"/>
    <lineage>
        <taxon>Eukaryota</taxon>
        <taxon>Viridiplantae</taxon>
        <taxon>Streptophyta</taxon>
        <taxon>Embryophyta</taxon>
        <taxon>Tracheophyta</taxon>
        <taxon>Spermatophyta</taxon>
        <taxon>Magnoliopsida</taxon>
        <taxon>Liliopsida</taxon>
        <taxon>Poales</taxon>
        <taxon>Poaceae</taxon>
        <taxon>BOP clade</taxon>
        <taxon>Oryzoideae</taxon>
        <taxon>Oryzeae</taxon>
        <taxon>Oryzinae</taxon>
        <taxon>Leersia</taxon>
    </lineage>
</organism>
<sequence>MDLGGGDAMDLTPLRLGLDTAVDEVREGLGLAPISSAMARRRVAADHLRRAAEYVALRATATGATAYSCGCCGERVAPPAPARPAARLEGWLPWGQGYI</sequence>
<reference evidence="1" key="3">
    <citation type="submission" date="2015-04" db="UniProtKB">
        <authorList>
            <consortium name="EnsemblPlants"/>
        </authorList>
    </citation>
    <scope>IDENTIFICATION</scope>
</reference>
<name>A0A0D9XF42_9ORYZ</name>
<dbReference type="Gramene" id="LPERR09G10890.1">
    <property type="protein sequence ID" value="LPERR09G10890.1"/>
    <property type="gene ID" value="LPERR09G10890"/>
</dbReference>